<dbReference type="Gene3D" id="1.10.10.60">
    <property type="entry name" value="Homeodomain-like"/>
    <property type="match status" value="1"/>
</dbReference>
<dbReference type="EnsemblMetazoa" id="CJA04637.1">
    <property type="protein sequence ID" value="CJA04637.1"/>
    <property type="gene ID" value="WBGene00123841"/>
</dbReference>
<name>A0A8R1DJN7_CAEJA</name>
<feature type="domain" description="Tc3 transposase DNA binding" evidence="2">
    <location>
        <begin position="11"/>
        <end position="47"/>
    </location>
</feature>
<keyword evidence="4" id="KW-1185">Reference proteome</keyword>
<dbReference type="GO" id="GO:0005634">
    <property type="term" value="C:nucleus"/>
    <property type="evidence" value="ECO:0007669"/>
    <property type="project" value="UniProtKB-SubCell"/>
</dbReference>
<evidence type="ECO:0000256" key="1">
    <source>
        <dbReference type="ARBA" id="ARBA00004123"/>
    </source>
</evidence>
<dbReference type="Pfam" id="PF11427">
    <property type="entry name" value="HTH_Tnp_Tc3_1"/>
    <property type="match status" value="1"/>
</dbReference>
<sequence>MGRAPLHNVAEQAHISVMHQLGSSLHMISRYVKKSRSAIRSYLNNPSTTARRNLLEDQEKSFPAMNGTPFGSSSILQRASTTLVRSSIFLFASRQCTMQSQEVERLFDRT</sequence>
<proteinExistence type="predicted"/>
<reference evidence="4" key="1">
    <citation type="submission" date="2010-08" db="EMBL/GenBank/DDBJ databases">
        <authorList>
            <consortium name="Caenorhabditis japonica Sequencing Consortium"/>
            <person name="Wilson R.K."/>
        </authorList>
    </citation>
    <scope>NUCLEOTIDE SEQUENCE [LARGE SCALE GENOMIC DNA]</scope>
    <source>
        <strain evidence="4">DF5081</strain>
    </source>
</reference>
<evidence type="ECO:0000259" key="2">
    <source>
        <dbReference type="Pfam" id="PF11427"/>
    </source>
</evidence>
<organism evidence="3 4">
    <name type="scientific">Caenorhabditis japonica</name>
    <dbReference type="NCBI Taxonomy" id="281687"/>
    <lineage>
        <taxon>Eukaryota</taxon>
        <taxon>Metazoa</taxon>
        <taxon>Ecdysozoa</taxon>
        <taxon>Nematoda</taxon>
        <taxon>Chromadorea</taxon>
        <taxon>Rhabditida</taxon>
        <taxon>Rhabditina</taxon>
        <taxon>Rhabditomorpha</taxon>
        <taxon>Rhabditoidea</taxon>
        <taxon>Rhabditidae</taxon>
        <taxon>Peloderinae</taxon>
        <taxon>Caenorhabditis</taxon>
    </lineage>
</organism>
<accession>A0A8R1DJN7</accession>
<comment type="subcellular location">
    <subcellularLocation>
        <location evidence="1">Nucleus</location>
    </subcellularLocation>
</comment>
<dbReference type="GO" id="GO:0003677">
    <property type="term" value="F:DNA binding"/>
    <property type="evidence" value="ECO:0007669"/>
    <property type="project" value="InterPro"/>
</dbReference>
<dbReference type="AlphaFoldDB" id="A0A8R1DJN7"/>
<dbReference type="Proteomes" id="UP000005237">
    <property type="component" value="Unassembled WGS sequence"/>
</dbReference>
<reference evidence="3" key="2">
    <citation type="submission" date="2022-06" db="UniProtKB">
        <authorList>
            <consortium name="EnsemblMetazoa"/>
        </authorList>
    </citation>
    <scope>IDENTIFICATION</scope>
    <source>
        <strain evidence="3">DF5081</strain>
    </source>
</reference>
<dbReference type="SUPFAM" id="SSF46689">
    <property type="entry name" value="Homeodomain-like"/>
    <property type="match status" value="1"/>
</dbReference>
<dbReference type="InterPro" id="IPR009057">
    <property type="entry name" value="Homeodomain-like_sf"/>
</dbReference>
<evidence type="ECO:0000313" key="4">
    <source>
        <dbReference type="Proteomes" id="UP000005237"/>
    </source>
</evidence>
<protein>
    <submittedName>
        <fullName evidence="3">HTH_Tnp_Tc3_1 domain-containing protein</fullName>
    </submittedName>
</protein>
<dbReference type="InterPro" id="IPR025898">
    <property type="entry name" value="Tc3_transposase_DNA-bd_dom"/>
</dbReference>
<evidence type="ECO:0000313" key="3">
    <source>
        <dbReference type="EnsemblMetazoa" id="CJA04637.1"/>
    </source>
</evidence>